<keyword evidence="4" id="KW-1133">Transmembrane helix</keyword>
<dbReference type="Pfam" id="PF01090">
    <property type="entry name" value="Ribosomal_S19e"/>
    <property type="match status" value="1"/>
</dbReference>
<protein>
    <submittedName>
        <fullName evidence="5">Uncharacterized protein TCIL3000_4_1520</fullName>
    </submittedName>
</protein>
<dbReference type="FunFam" id="1.10.10.10:FF:000118">
    <property type="entry name" value="40S ribosomal protein S19"/>
    <property type="match status" value="1"/>
</dbReference>
<dbReference type="GO" id="GO:0000028">
    <property type="term" value="P:ribosomal small subunit assembly"/>
    <property type="evidence" value="ECO:0007669"/>
    <property type="project" value="TreeGrafter"/>
</dbReference>
<dbReference type="VEuPathDB" id="TriTrypDB:TcIL3000_4_1520"/>
<keyword evidence="4" id="KW-0472">Membrane</keyword>
<dbReference type="EMBL" id="HE575317">
    <property type="protein sequence ID" value="CCC90067.1"/>
    <property type="molecule type" value="Genomic_DNA"/>
</dbReference>
<dbReference type="GO" id="GO:0003735">
    <property type="term" value="F:structural constituent of ribosome"/>
    <property type="evidence" value="ECO:0007669"/>
    <property type="project" value="InterPro"/>
</dbReference>
<reference evidence="5" key="1">
    <citation type="journal article" date="2012" name="Proc. Natl. Acad. Sci. U.S.A.">
        <title>Antigenic diversity is generated by distinct evolutionary mechanisms in African trypanosome species.</title>
        <authorList>
            <person name="Jackson A.P."/>
            <person name="Berry A."/>
            <person name="Aslett M."/>
            <person name="Allison H.C."/>
            <person name="Burton P."/>
            <person name="Vavrova-Anderson J."/>
            <person name="Brown R."/>
            <person name="Browne H."/>
            <person name="Corton N."/>
            <person name="Hauser H."/>
            <person name="Gamble J."/>
            <person name="Gilderthorp R."/>
            <person name="Marcello L."/>
            <person name="McQuillan J."/>
            <person name="Otto T.D."/>
            <person name="Quail M.A."/>
            <person name="Sanders M.J."/>
            <person name="van Tonder A."/>
            <person name="Ginger M.L."/>
            <person name="Field M.C."/>
            <person name="Barry J.D."/>
            <person name="Hertz-Fowler C."/>
            <person name="Berriman M."/>
        </authorList>
    </citation>
    <scope>NUCLEOTIDE SEQUENCE</scope>
    <source>
        <strain evidence="5">IL3000</strain>
    </source>
</reference>
<dbReference type="Gene3D" id="1.10.10.10">
    <property type="entry name" value="Winged helix-like DNA-binding domain superfamily/Winged helix DNA-binding domain"/>
    <property type="match status" value="1"/>
</dbReference>
<keyword evidence="3" id="KW-0687">Ribonucleoprotein</keyword>
<dbReference type="AlphaFoldDB" id="G0UL12"/>
<dbReference type="PANTHER" id="PTHR11710:SF0">
    <property type="entry name" value="40S RIBOSOMAL PROTEIN S19"/>
    <property type="match status" value="1"/>
</dbReference>
<comment type="similarity">
    <text evidence="1">Belongs to the eukaryotic ribosomal protein eS19 family.</text>
</comment>
<dbReference type="GO" id="GO:0006412">
    <property type="term" value="P:translation"/>
    <property type="evidence" value="ECO:0007669"/>
    <property type="project" value="InterPro"/>
</dbReference>
<dbReference type="GO" id="GO:0022627">
    <property type="term" value="C:cytosolic small ribosomal subunit"/>
    <property type="evidence" value="ECO:0007669"/>
    <property type="project" value="TreeGrafter"/>
</dbReference>
<accession>G0UL12</accession>
<feature type="transmembrane region" description="Helical" evidence="4">
    <location>
        <begin position="6"/>
        <end position="27"/>
    </location>
</feature>
<dbReference type="GO" id="GO:0003723">
    <property type="term" value="F:RNA binding"/>
    <property type="evidence" value="ECO:0007669"/>
    <property type="project" value="TreeGrafter"/>
</dbReference>
<dbReference type="SMART" id="SM01413">
    <property type="entry name" value="Ribosomal_S19e"/>
    <property type="match status" value="1"/>
</dbReference>
<evidence type="ECO:0000256" key="3">
    <source>
        <dbReference type="ARBA" id="ARBA00023274"/>
    </source>
</evidence>
<name>G0UL12_TRYCI</name>
<gene>
    <name evidence="5" type="ORF">TCIL3000_4_1520</name>
</gene>
<evidence type="ECO:0000313" key="5">
    <source>
        <dbReference type="EMBL" id="CCC90067.1"/>
    </source>
</evidence>
<evidence type="ECO:0000256" key="2">
    <source>
        <dbReference type="ARBA" id="ARBA00022980"/>
    </source>
</evidence>
<dbReference type="InterPro" id="IPR001266">
    <property type="entry name" value="Ribosomal_eS19"/>
</dbReference>
<evidence type="ECO:0000256" key="4">
    <source>
        <dbReference type="SAM" id="Phobius"/>
    </source>
</evidence>
<keyword evidence="2" id="KW-0689">Ribosomal protein</keyword>
<dbReference type="InterPro" id="IPR036390">
    <property type="entry name" value="WH_DNA-bd_sf"/>
</dbReference>
<dbReference type="SUPFAM" id="SSF46785">
    <property type="entry name" value="Winged helix' DNA-binding domain"/>
    <property type="match status" value="1"/>
</dbReference>
<sequence>MGSCLLYIWGTFTATCFLLSLALFVALRLSSLGVTFLLSSFNFIFLIFLIILHSLKERSSHPADRASNAYQPNKSRGYQKEMAVARTKATSKIRRIGKKRGATLRDVHPWRWVKICSQHFKQEGKIMVPNCTEIVKTSHGRERAPQNPDWYYIRCAAVLRAVYLRPGVGYGGLSKRFASKKNRGSRPEITTRASRGLLHWCCKSLRELGLIEKCTTSGHCITSLGRKVSDTIAFKVAIRKMNLAKAS</sequence>
<feature type="transmembrane region" description="Helical" evidence="4">
    <location>
        <begin position="34"/>
        <end position="55"/>
    </location>
</feature>
<proteinExistence type="inferred from homology"/>
<evidence type="ECO:0000256" key="1">
    <source>
        <dbReference type="ARBA" id="ARBA00010014"/>
    </source>
</evidence>
<dbReference type="PANTHER" id="PTHR11710">
    <property type="entry name" value="40S RIBOSOMAL PROTEIN S19"/>
    <property type="match status" value="1"/>
</dbReference>
<organism evidence="5">
    <name type="scientific">Trypanosoma congolense (strain IL3000)</name>
    <dbReference type="NCBI Taxonomy" id="1068625"/>
    <lineage>
        <taxon>Eukaryota</taxon>
        <taxon>Discoba</taxon>
        <taxon>Euglenozoa</taxon>
        <taxon>Kinetoplastea</taxon>
        <taxon>Metakinetoplastina</taxon>
        <taxon>Trypanosomatida</taxon>
        <taxon>Trypanosomatidae</taxon>
        <taxon>Trypanosoma</taxon>
        <taxon>Nannomonas</taxon>
    </lineage>
</organism>
<dbReference type="InterPro" id="IPR036388">
    <property type="entry name" value="WH-like_DNA-bd_sf"/>
</dbReference>
<keyword evidence="4" id="KW-0812">Transmembrane</keyword>